<dbReference type="Proteomes" id="UP000694540">
    <property type="component" value="Unplaced"/>
</dbReference>
<proteinExistence type="predicted"/>
<reference evidence="2" key="2">
    <citation type="submission" date="2025-09" db="UniProtKB">
        <authorList>
            <consortium name="Ensembl"/>
        </authorList>
    </citation>
    <scope>IDENTIFICATION</scope>
</reference>
<name>A0A8C3YPQ1_9CETA</name>
<reference evidence="2" key="1">
    <citation type="submission" date="2025-08" db="UniProtKB">
        <authorList>
            <consortium name="Ensembl"/>
        </authorList>
    </citation>
    <scope>IDENTIFICATION</scope>
</reference>
<feature type="signal peptide" evidence="1">
    <location>
        <begin position="1"/>
        <end position="20"/>
    </location>
</feature>
<dbReference type="AlphaFoldDB" id="A0A8C3YPQ1"/>
<dbReference type="GeneTree" id="ENSGT00990000211489"/>
<accession>A0A8C3YPQ1</accession>
<sequence length="70" mass="7708">MQYLGFLLLARLTLLALTDAVDKKKDKVNRGSPGSKCVEWTWGPAPPAARTAKKKKGNARERVSGTFYSI</sequence>
<protein>
    <submittedName>
        <fullName evidence="2">Uncharacterized protein</fullName>
    </submittedName>
</protein>
<feature type="chain" id="PRO_5043680725" evidence="1">
    <location>
        <begin position="21"/>
        <end position="70"/>
    </location>
</feature>
<dbReference type="Ensembl" id="ENSCWAT00000028789.1">
    <property type="protein sequence ID" value="ENSCWAP00000026560.1"/>
    <property type="gene ID" value="ENSCWAG00000020106.1"/>
</dbReference>
<keyword evidence="3" id="KW-1185">Reference proteome</keyword>
<evidence type="ECO:0000313" key="3">
    <source>
        <dbReference type="Proteomes" id="UP000694540"/>
    </source>
</evidence>
<organism evidence="2 3">
    <name type="scientific">Catagonus wagneri</name>
    <name type="common">Chacoan peccary</name>
    <dbReference type="NCBI Taxonomy" id="51154"/>
    <lineage>
        <taxon>Eukaryota</taxon>
        <taxon>Metazoa</taxon>
        <taxon>Chordata</taxon>
        <taxon>Craniata</taxon>
        <taxon>Vertebrata</taxon>
        <taxon>Euteleostomi</taxon>
        <taxon>Mammalia</taxon>
        <taxon>Eutheria</taxon>
        <taxon>Laurasiatheria</taxon>
        <taxon>Artiodactyla</taxon>
        <taxon>Suina</taxon>
        <taxon>Tayassuidae</taxon>
        <taxon>Catagonus</taxon>
    </lineage>
</organism>
<evidence type="ECO:0000313" key="2">
    <source>
        <dbReference type="Ensembl" id="ENSCWAP00000026560.1"/>
    </source>
</evidence>
<keyword evidence="1" id="KW-0732">Signal</keyword>
<evidence type="ECO:0000256" key="1">
    <source>
        <dbReference type="SAM" id="SignalP"/>
    </source>
</evidence>